<gene>
    <name evidence="2" type="ORF">RNZ46_14275</name>
</gene>
<dbReference type="EMBL" id="CP136521">
    <property type="protein sequence ID" value="WOD43154.1"/>
    <property type="molecule type" value="Genomic_DNA"/>
</dbReference>
<feature type="transmembrane region" description="Helical" evidence="1">
    <location>
        <begin position="299"/>
        <end position="321"/>
    </location>
</feature>
<dbReference type="PANTHER" id="PTHR31061:SF24">
    <property type="entry name" value="LD22376P"/>
    <property type="match status" value="1"/>
</dbReference>
<protein>
    <submittedName>
        <fullName evidence="2">DUF5009 domain-containing protein</fullName>
    </submittedName>
</protein>
<evidence type="ECO:0000313" key="3">
    <source>
        <dbReference type="Proteomes" id="UP001302486"/>
    </source>
</evidence>
<feature type="transmembrane region" description="Helical" evidence="1">
    <location>
        <begin position="269"/>
        <end position="287"/>
    </location>
</feature>
<feature type="transmembrane region" description="Helical" evidence="1">
    <location>
        <begin position="58"/>
        <end position="77"/>
    </location>
</feature>
<feature type="transmembrane region" description="Helical" evidence="1">
    <location>
        <begin position="182"/>
        <end position="204"/>
    </location>
</feature>
<accession>A0AA97EKL2</accession>
<reference evidence="3" key="1">
    <citation type="submission" date="2024-06" db="EMBL/GenBank/DDBJ databases">
        <title>Hwangdonia haimaensis gen. nov., sp. nov., a member of the family Flavobacteriaceae isolated from the haima cold seep.</title>
        <authorList>
            <person name="Li J."/>
        </authorList>
    </citation>
    <scope>NUCLEOTIDE SEQUENCE [LARGE SCALE GENOMIC DNA]</scope>
    <source>
        <strain evidence="3">SCSIO 19198</strain>
    </source>
</reference>
<keyword evidence="1" id="KW-0472">Membrane</keyword>
<dbReference type="PANTHER" id="PTHR31061">
    <property type="entry name" value="LD22376P"/>
    <property type="match status" value="1"/>
</dbReference>
<organism evidence="2 3">
    <name type="scientific">Hwangdonia lutea</name>
    <dbReference type="NCBI Taxonomy" id="3075823"/>
    <lineage>
        <taxon>Bacteria</taxon>
        <taxon>Pseudomonadati</taxon>
        <taxon>Bacteroidota</taxon>
        <taxon>Flavobacteriia</taxon>
        <taxon>Flavobacteriales</taxon>
        <taxon>Flavobacteriaceae</taxon>
        <taxon>Hwangdonia</taxon>
    </lineage>
</organism>
<dbReference type="AlphaFoldDB" id="A0AA97EKL2"/>
<keyword evidence="3" id="KW-1185">Reference proteome</keyword>
<feature type="transmembrane region" description="Helical" evidence="1">
    <location>
        <begin position="151"/>
        <end position="170"/>
    </location>
</feature>
<dbReference type="Proteomes" id="UP001302486">
    <property type="component" value="Chromosome"/>
</dbReference>
<feature type="transmembrane region" description="Helical" evidence="1">
    <location>
        <begin position="18"/>
        <end position="36"/>
    </location>
</feature>
<feature type="transmembrane region" description="Helical" evidence="1">
    <location>
        <begin position="122"/>
        <end position="139"/>
    </location>
</feature>
<name>A0AA97EKL2_9FLAO</name>
<keyword evidence="1" id="KW-1133">Transmembrane helix</keyword>
<dbReference type="RefSeq" id="WP_316982842.1">
    <property type="nucleotide sequence ID" value="NZ_CP136521.1"/>
</dbReference>
<feature type="transmembrane region" description="Helical" evidence="1">
    <location>
        <begin position="235"/>
        <end position="257"/>
    </location>
</feature>
<keyword evidence="1" id="KW-0812">Transmembrane</keyword>
<evidence type="ECO:0000256" key="1">
    <source>
        <dbReference type="SAM" id="Phobius"/>
    </source>
</evidence>
<feature type="transmembrane region" description="Helical" evidence="1">
    <location>
        <begin position="89"/>
        <end position="110"/>
    </location>
</feature>
<sequence length="398" mass="44881">MDSNIKHIKIKRTQSIDVFRAITMFLMIFVNDIPSLKDVPNWLKHTEAQEDGMGLSDVVFPLFLFIVGLSIPLAINTRRKKGYNETSTATHIVSRTIALLAMGVLMVNIGRINPDLMPFGKNTWQILMTVGIMLVWLYYKPITYLTKAGVIALKCLGIGILLYLAVVFRGGTADNPIWIKPYWWGILGLIGWAYLLNAFFFMFLGSKIRDIILGCLLLFLFNIQEFGYFKGFPSFKIVVSASNHLLVMLGVLCTALLLRYKDQKKENRFLLILLACGITLIAFGFFIRPSFIISKILATPSWTIICGGIAFLLFGLFYIVVDKWGQSAWANIIKPAGTSTLTCYLLPFLIYPLLSILNFRWPEFATYGWAGIVKSLFFALVVIIITGGLEKIKIKLKV</sequence>
<evidence type="ECO:0000313" key="2">
    <source>
        <dbReference type="EMBL" id="WOD43154.1"/>
    </source>
</evidence>
<feature type="transmembrane region" description="Helical" evidence="1">
    <location>
        <begin position="367"/>
        <end position="389"/>
    </location>
</feature>
<proteinExistence type="predicted"/>
<feature type="transmembrane region" description="Helical" evidence="1">
    <location>
        <begin position="211"/>
        <end position="229"/>
    </location>
</feature>
<dbReference type="KEGG" id="hws:RNZ46_14275"/>